<dbReference type="Proteomes" id="UP001162162">
    <property type="component" value="Unassembled WGS sequence"/>
</dbReference>
<reference evidence="1" key="1">
    <citation type="journal article" date="2023" name="Insect Mol. Biol.">
        <title>Genome sequencing provides insights into the evolution of gene families encoding plant cell wall-degrading enzymes in longhorned beetles.</title>
        <authorList>
            <person name="Shin N.R."/>
            <person name="Okamura Y."/>
            <person name="Kirsch R."/>
            <person name="Pauchet Y."/>
        </authorList>
    </citation>
    <scope>NUCLEOTIDE SEQUENCE</scope>
    <source>
        <strain evidence="1">AMC_N1</strain>
    </source>
</reference>
<gene>
    <name evidence="1" type="ORF">NQ318_012201</name>
</gene>
<name>A0AAV8Z1T4_9CUCU</name>
<evidence type="ECO:0000313" key="2">
    <source>
        <dbReference type="Proteomes" id="UP001162162"/>
    </source>
</evidence>
<evidence type="ECO:0000313" key="1">
    <source>
        <dbReference type="EMBL" id="KAJ8957026.1"/>
    </source>
</evidence>
<dbReference type="EMBL" id="JAPWTK010000026">
    <property type="protein sequence ID" value="KAJ8957026.1"/>
    <property type="molecule type" value="Genomic_DNA"/>
</dbReference>
<protein>
    <submittedName>
        <fullName evidence="1">Uncharacterized protein</fullName>
    </submittedName>
</protein>
<accession>A0AAV8Z1T4</accession>
<keyword evidence="2" id="KW-1185">Reference proteome</keyword>
<comment type="caution">
    <text evidence="1">The sequence shown here is derived from an EMBL/GenBank/DDBJ whole genome shotgun (WGS) entry which is preliminary data.</text>
</comment>
<organism evidence="1 2">
    <name type="scientific">Aromia moschata</name>
    <dbReference type="NCBI Taxonomy" id="1265417"/>
    <lineage>
        <taxon>Eukaryota</taxon>
        <taxon>Metazoa</taxon>
        <taxon>Ecdysozoa</taxon>
        <taxon>Arthropoda</taxon>
        <taxon>Hexapoda</taxon>
        <taxon>Insecta</taxon>
        <taxon>Pterygota</taxon>
        <taxon>Neoptera</taxon>
        <taxon>Endopterygota</taxon>
        <taxon>Coleoptera</taxon>
        <taxon>Polyphaga</taxon>
        <taxon>Cucujiformia</taxon>
        <taxon>Chrysomeloidea</taxon>
        <taxon>Cerambycidae</taxon>
        <taxon>Cerambycinae</taxon>
        <taxon>Callichromatini</taxon>
        <taxon>Aromia</taxon>
    </lineage>
</organism>
<sequence length="405" mass="46488">MEALQVAEVDATEKTQLHETHPDLPPLNQGTISKIEAQYRELGHVMKVPSKRQAVVDDDTKLNLLLALEENPITPARTRRRFYAWEPDTSNGLTGRYRAAQEQKRKRKHACRSSPPCQRQPLVHTITEEFYAFARKAHFDALVSHIRPEFLSSVVSDLRYLPADDRSKGIGHNITAPRCQLDNIRLSGFLGHILAPIYEVYKLNNETSNIAPDLATLRRQDLDGRTLARWKKRKMYIGDVVGPIVYDKRREGRNYCSAEGLHLQEQMSIEYGILCVQIVASYTAVIKIMKLRHHMREMGMTNGAAEENMEAVRTGERNGYPERNKKPSVEDSRLKISLLDTVTLKRTRFESVEADKAKATEILNQLIEADFQHCFQQWKSRMERSRDRLREDIEGKKVATVIGNE</sequence>
<proteinExistence type="predicted"/>
<dbReference type="AlphaFoldDB" id="A0AAV8Z1T4"/>